<dbReference type="InterPro" id="IPR057204">
    <property type="entry name" value="DUF7882"/>
</dbReference>
<organism evidence="2 3">
    <name type="scientific">Leifsonia soli</name>
    <dbReference type="NCBI Taxonomy" id="582665"/>
    <lineage>
        <taxon>Bacteria</taxon>
        <taxon>Bacillati</taxon>
        <taxon>Actinomycetota</taxon>
        <taxon>Actinomycetes</taxon>
        <taxon>Micrococcales</taxon>
        <taxon>Microbacteriaceae</taxon>
        <taxon>Leifsonia</taxon>
    </lineage>
</organism>
<accession>A0A852T0X3</accession>
<evidence type="ECO:0000259" key="1">
    <source>
        <dbReference type="Pfam" id="PF25355"/>
    </source>
</evidence>
<dbReference type="Proteomes" id="UP000589620">
    <property type="component" value="Unassembled WGS sequence"/>
</dbReference>
<protein>
    <recommendedName>
        <fullName evidence="1">DUF7882 domain-containing protein</fullName>
    </recommendedName>
</protein>
<proteinExistence type="predicted"/>
<gene>
    <name evidence="2" type="ORF">BJ963_002052</name>
</gene>
<feature type="domain" description="DUF7882" evidence="1">
    <location>
        <begin position="2"/>
        <end position="72"/>
    </location>
</feature>
<dbReference type="EMBL" id="JACCBJ010000001">
    <property type="protein sequence ID" value="NYD74533.1"/>
    <property type="molecule type" value="Genomic_DNA"/>
</dbReference>
<comment type="caution">
    <text evidence="2">The sequence shown here is derived from an EMBL/GenBank/DDBJ whole genome shotgun (WGS) entry which is preliminary data.</text>
</comment>
<evidence type="ECO:0000313" key="3">
    <source>
        <dbReference type="Proteomes" id="UP000589620"/>
    </source>
</evidence>
<dbReference type="AlphaFoldDB" id="A0A852T0X3"/>
<sequence>MILTLLRSGQGVAFTFTQAMNEGYGRETIWISPTTDLRFQFFGSRAPQLNRRWIEDMLRAATSKTGLVVTEEPVDVPQLDRVAG</sequence>
<name>A0A852T0X3_9MICO</name>
<keyword evidence="3" id="KW-1185">Reference proteome</keyword>
<dbReference type="RefSeq" id="WP_179456424.1">
    <property type="nucleotide sequence ID" value="NZ_BAAAPX010000001.1"/>
</dbReference>
<evidence type="ECO:0000313" key="2">
    <source>
        <dbReference type="EMBL" id="NYD74533.1"/>
    </source>
</evidence>
<dbReference type="Pfam" id="PF25355">
    <property type="entry name" value="DUF7882"/>
    <property type="match status" value="1"/>
</dbReference>
<reference evidence="2 3" key="1">
    <citation type="submission" date="2020-07" db="EMBL/GenBank/DDBJ databases">
        <title>Sequencing the genomes of 1000 actinobacteria strains.</title>
        <authorList>
            <person name="Klenk H.-P."/>
        </authorList>
    </citation>
    <scope>NUCLEOTIDE SEQUENCE [LARGE SCALE GENOMIC DNA]</scope>
    <source>
        <strain evidence="2 3">DSM 23871</strain>
    </source>
</reference>